<keyword evidence="3" id="KW-1185">Reference proteome</keyword>
<feature type="compositionally biased region" description="Basic and acidic residues" evidence="1">
    <location>
        <begin position="346"/>
        <end position="358"/>
    </location>
</feature>
<dbReference type="STRING" id="1586287.BBK82_34715"/>
<sequence>MTTATVASPAEVAVRVEAADRLATGISGGEWVAGAAHRCAGTSAGPRPVQRLVAAGLGGYASLVEPVQHAVDRMVVDGSVAAFTDALQRTGSAVEQVGRDFLGAAQAGEADWTGTAGDRYRERVRVISQALAGVARVLAAGSAAARMMGAAVGSARAQADALLDRCVSELISYVRLASSVQGGNTFDIRAEAASLVASYARPVAALEEMLRQTARQLAGATGPAGGVLTTLREALALPPDPGSAGSASRPPGGPGVAAGDPDLVLASFSGSSGDSGTTTAAGSRSAAETSRGLSGGGDAGGARNVQEANLGNWLNRVRPTSRPGWTPGGRPATPRPGSVGRPVGPPHDRQQVTGRKTEPFNLKKLLETPPNKPSWNRADEKDREKIQEAAEEIHHQLEETFVDLANGMRNEVMHDLPNVRPHYRPEMTDQQIIGAETDKRVGRWIAENHDKLLDPGSGWQLRSQVAQMNPEAEVPWGTDGSRRVDVVLQREIPNPKWAPGSPLPQFGHENVTVYDLKTGEKGIEADWARDVKRKFDPLFEPVEIHPDRGIPDRTTLKGMRLK</sequence>
<evidence type="ECO:0000313" key="3">
    <source>
        <dbReference type="Proteomes" id="UP000093053"/>
    </source>
</evidence>
<feature type="region of interest" description="Disordered" evidence="1">
    <location>
        <begin position="236"/>
        <end position="378"/>
    </location>
</feature>
<dbReference type="AlphaFoldDB" id="A0A1B2HRT2"/>
<feature type="compositionally biased region" description="Low complexity" evidence="1">
    <location>
        <begin position="257"/>
        <end position="292"/>
    </location>
</feature>
<dbReference type="EMBL" id="CP016793">
    <property type="protein sequence ID" value="ANZ40408.1"/>
    <property type="molecule type" value="Genomic_DNA"/>
</dbReference>
<proteinExistence type="predicted"/>
<gene>
    <name evidence="2" type="ORF">BBK82_34715</name>
</gene>
<dbReference type="OrthoDB" id="4312942at2"/>
<name>A0A1B2HRT2_9PSEU</name>
<organism evidence="2 3">
    <name type="scientific">Lentzea guizhouensis</name>
    <dbReference type="NCBI Taxonomy" id="1586287"/>
    <lineage>
        <taxon>Bacteria</taxon>
        <taxon>Bacillati</taxon>
        <taxon>Actinomycetota</taxon>
        <taxon>Actinomycetes</taxon>
        <taxon>Pseudonocardiales</taxon>
        <taxon>Pseudonocardiaceae</taxon>
        <taxon>Lentzea</taxon>
    </lineage>
</organism>
<dbReference type="Proteomes" id="UP000093053">
    <property type="component" value="Chromosome"/>
</dbReference>
<evidence type="ECO:0000313" key="2">
    <source>
        <dbReference type="EMBL" id="ANZ40408.1"/>
    </source>
</evidence>
<reference evidence="2 3" key="1">
    <citation type="submission" date="2016-07" db="EMBL/GenBank/DDBJ databases">
        <title>Complete genome sequence of the Lentzea guizhouensis DHS C013.</title>
        <authorList>
            <person name="Cao C."/>
        </authorList>
    </citation>
    <scope>NUCLEOTIDE SEQUENCE [LARGE SCALE GENOMIC DNA]</scope>
    <source>
        <strain evidence="2 3">DHS C013</strain>
    </source>
</reference>
<dbReference type="KEGG" id="led:BBK82_34715"/>
<evidence type="ECO:0000256" key="1">
    <source>
        <dbReference type="SAM" id="MobiDB-lite"/>
    </source>
</evidence>
<protein>
    <submittedName>
        <fullName evidence="2">Uncharacterized protein</fullName>
    </submittedName>
</protein>
<feature type="compositionally biased region" description="Low complexity" evidence="1">
    <location>
        <begin position="322"/>
        <end position="342"/>
    </location>
</feature>
<dbReference type="RefSeq" id="WP_065918747.1">
    <property type="nucleotide sequence ID" value="NZ_CP016793.1"/>
</dbReference>
<accession>A0A1B2HRT2</accession>